<proteinExistence type="predicted"/>
<dbReference type="Gene3D" id="1.20.1280.50">
    <property type="match status" value="1"/>
</dbReference>
<dbReference type="Gene3D" id="3.80.10.10">
    <property type="entry name" value="Ribonuclease Inhibitor"/>
    <property type="match status" value="1"/>
</dbReference>
<protein>
    <recommendedName>
        <fullName evidence="1">F-box domain-containing protein</fullName>
    </recommendedName>
</protein>
<dbReference type="InterPro" id="IPR032675">
    <property type="entry name" value="LRR_dom_sf"/>
</dbReference>
<dbReference type="InterPro" id="IPR036047">
    <property type="entry name" value="F-box-like_dom_sf"/>
</dbReference>
<dbReference type="AlphaFoldDB" id="A0A167H4D0"/>
<dbReference type="Pfam" id="PF12937">
    <property type="entry name" value="F-box-like"/>
    <property type="match status" value="1"/>
</dbReference>
<dbReference type="InterPro" id="IPR001810">
    <property type="entry name" value="F-box_dom"/>
</dbReference>
<organism evidence="2 3">
    <name type="scientific">Calocera viscosa (strain TUFC12733)</name>
    <dbReference type="NCBI Taxonomy" id="1330018"/>
    <lineage>
        <taxon>Eukaryota</taxon>
        <taxon>Fungi</taxon>
        <taxon>Dikarya</taxon>
        <taxon>Basidiomycota</taxon>
        <taxon>Agaricomycotina</taxon>
        <taxon>Dacrymycetes</taxon>
        <taxon>Dacrymycetales</taxon>
        <taxon>Dacrymycetaceae</taxon>
        <taxon>Calocera</taxon>
    </lineage>
</organism>
<dbReference type="SUPFAM" id="SSF81383">
    <property type="entry name" value="F-box domain"/>
    <property type="match status" value="1"/>
</dbReference>
<dbReference type="OrthoDB" id="3352270at2759"/>
<dbReference type="SUPFAM" id="SSF52047">
    <property type="entry name" value="RNI-like"/>
    <property type="match status" value="1"/>
</dbReference>
<name>A0A167H4D0_CALVF</name>
<evidence type="ECO:0000313" key="2">
    <source>
        <dbReference type="EMBL" id="KZO91219.1"/>
    </source>
</evidence>
<dbReference type="PROSITE" id="PS50181">
    <property type="entry name" value="FBOX"/>
    <property type="match status" value="1"/>
</dbReference>
<keyword evidence="3" id="KW-1185">Reference proteome</keyword>
<reference evidence="2 3" key="1">
    <citation type="journal article" date="2016" name="Mol. Biol. Evol.">
        <title>Comparative Genomics of Early-Diverging Mushroom-Forming Fungi Provides Insights into the Origins of Lignocellulose Decay Capabilities.</title>
        <authorList>
            <person name="Nagy L.G."/>
            <person name="Riley R."/>
            <person name="Tritt A."/>
            <person name="Adam C."/>
            <person name="Daum C."/>
            <person name="Floudas D."/>
            <person name="Sun H."/>
            <person name="Yadav J.S."/>
            <person name="Pangilinan J."/>
            <person name="Larsson K.H."/>
            <person name="Matsuura K."/>
            <person name="Barry K."/>
            <person name="Labutti K."/>
            <person name="Kuo R."/>
            <person name="Ohm R.A."/>
            <person name="Bhattacharya S.S."/>
            <person name="Shirouzu T."/>
            <person name="Yoshinaga Y."/>
            <person name="Martin F.M."/>
            <person name="Grigoriev I.V."/>
            <person name="Hibbett D.S."/>
        </authorList>
    </citation>
    <scope>NUCLEOTIDE SEQUENCE [LARGE SCALE GENOMIC DNA]</scope>
    <source>
        <strain evidence="2 3">TUFC12733</strain>
    </source>
</reference>
<gene>
    <name evidence="2" type="ORF">CALVIDRAFT_602361</name>
</gene>
<dbReference type="Proteomes" id="UP000076738">
    <property type="component" value="Unassembled WGS sequence"/>
</dbReference>
<sequence length="523" mass="59181">MSSNRDISQRNAVPSSRFLDILNYRNRTSPIHSAFGQSMSVQAVTRHLTSRDFPDEPTPAQEAMLLEDSLWELNRQIEAITLVHNTLLAERRLLEETQAAQKSASRRIPPEILLHIFSYLVEEPLEPFAPSILLRVCTRWYYIVMNNRDLWTRVTFELPSPRNKIVRHPHTFASAKAHLARSHPLPVSACIAFKGQTPHADDATAALSILSNYSGRCAKLYVFYETSEPMYATLNALTRFPPAAVLDTLSLTVGHGAQERYEYFADDRPTVPYVFFSGQSPKLKLVELNGIAVPWRGPAAALTGLEELRLAKHTRTERPSLTEFLDLLAASPGLERLWICRSGPRWEDGEYEDITLPCLTLLSLVDAPPEAVEALQCILPYIVMPNLETLQLSFFDHRLNKKVDCSAFLDQFSRMKTCSLRSLQLRNAVFETDALVSLLTEKGTELRELILTSTNADDQLLDSLTPSPDPTDWICPQLTSFTLERCDNVSDRGLRVFWRMRKEGGFLRRLCILNCGGITQTYV</sequence>
<accession>A0A167H4D0</accession>
<evidence type="ECO:0000313" key="3">
    <source>
        <dbReference type="Proteomes" id="UP000076738"/>
    </source>
</evidence>
<dbReference type="EMBL" id="KV417326">
    <property type="protein sequence ID" value="KZO91219.1"/>
    <property type="molecule type" value="Genomic_DNA"/>
</dbReference>
<evidence type="ECO:0000259" key="1">
    <source>
        <dbReference type="PROSITE" id="PS50181"/>
    </source>
</evidence>
<feature type="domain" description="F-box" evidence="1">
    <location>
        <begin position="102"/>
        <end position="154"/>
    </location>
</feature>